<dbReference type="EMBL" id="MFSS01000072">
    <property type="protein sequence ID" value="OGI42965.1"/>
    <property type="molecule type" value="Genomic_DNA"/>
</dbReference>
<proteinExistence type="predicted"/>
<dbReference type="Proteomes" id="UP000177925">
    <property type="component" value="Unassembled WGS sequence"/>
</dbReference>
<reference evidence="1 2" key="1">
    <citation type="journal article" date="2016" name="Nat. Commun.">
        <title>Thousands of microbial genomes shed light on interconnected biogeochemical processes in an aquifer system.</title>
        <authorList>
            <person name="Anantharaman K."/>
            <person name="Brown C.T."/>
            <person name="Hug L.A."/>
            <person name="Sharon I."/>
            <person name="Castelle C.J."/>
            <person name="Probst A.J."/>
            <person name="Thomas B.C."/>
            <person name="Singh A."/>
            <person name="Wilkins M.J."/>
            <person name="Karaoz U."/>
            <person name="Brodie E.L."/>
            <person name="Williams K.H."/>
            <person name="Hubbard S.S."/>
            <person name="Banfield J.F."/>
        </authorList>
    </citation>
    <scope>NUCLEOTIDE SEQUENCE [LARGE SCALE GENOMIC DNA]</scope>
</reference>
<name>A0A1F6TD33_9PROT</name>
<comment type="caution">
    <text evidence="1">The sequence shown here is derived from an EMBL/GenBank/DDBJ whole genome shotgun (WGS) entry which is preliminary data.</text>
</comment>
<gene>
    <name evidence="1" type="ORF">A2150_04035</name>
</gene>
<organism evidence="1 2">
    <name type="scientific">Candidatus Muproteobacteria bacterium RBG_16_64_11</name>
    <dbReference type="NCBI Taxonomy" id="1817758"/>
    <lineage>
        <taxon>Bacteria</taxon>
        <taxon>Pseudomonadati</taxon>
        <taxon>Pseudomonadota</taxon>
        <taxon>Candidatus Muproteobacteria</taxon>
    </lineage>
</organism>
<dbReference type="AlphaFoldDB" id="A0A1F6TD33"/>
<protein>
    <submittedName>
        <fullName evidence="1">Uncharacterized protein</fullName>
    </submittedName>
</protein>
<sequence length="66" mass="6572">MRIDVAAAERLAGGILDDHRLAGLEAGQGRGLGIDLVAEHPQMPGTQAVVFAGTQAQGGEGHGGIG</sequence>
<evidence type="ECO:0000313" key="2">
    <source>
        <dbReference type="Proteomes" id="UP000177925"/>
    </source>
</evidence>
<accession>A0A1F6TD33</accession>
<evidence type="ECO:0000313" key="1">
    <source>
        <dbReference type="EMBL" id="OGI42965.1"/>
    </source>
</evidence>